<organism evidence="2 3">
    <name type="scientific">Pleurodeles waltl</name>
    <name type="common">Iberian ribbed newt</name>
    <dbReference type="NCBI Taxonomy" id="8319"/>
    <lineage>
        <taxon>Eukaryota</taxon>
        <taxon>Metazoa</taxon>
        <taxon>Chordata</taxon>
        <taxon>Craniata</taxon>
        <taxon>Vertebrata</taxon>
        <taxon>Euteleostomi</taxon>
        <taxon>Amphibia</taxon>
        <taxon>Batrachia</taxon>
        <taxon>Caudata</taxon>
        <taxon>Salamandroidea</taxon>
        <taxon>Salamandridae</taxon>
        <taxon>Pleurodelinae</taxon>
        <taxon>Pleurodeles</taxon>
    </lineage>
</organism>
<gene>
    <name evidence="2" type="ORF">NDU88_007234</name>
</gene>
<sequence>MLRSARSGLARSGLTWGQCQARVYGRPRLSAPPQAALQQHQFTWGRKSATPLGITAATAVSSSCPLNIGKEAPCLCSALAPGPSPNTSRSARFKWPSSSVARPHPN</sequence>
<evidence type="ECO:0000313" key="2">
    <source>
        <dbReference type="EMBL" id="KAJ1166838.1"/>
    </source>
</evidence>
<feature type="compositionally biased region" description="Polar residues" evidence="1">
    <location>
        <begin position="85"/>
        <end position="100"/>
    </location>
</feature>
<comment type="caution">
    <text evidence="2">The sequence shown here is derived from an EMBL/GenBank/DDBJ whole genome shotgun (WGS) entry which is preliminary data.</text>
</comment>
<feature type="region of interest" description="Disordered" evidence="1">
    <location>
        <begin position="81"/>
        <end position="106"/>
    </location>
</feature>
<evidence type="ECO:0000256" key="1">
    <source>
        <dbReference type="SAM" id="MobiDB-lite"/>
    </source>
</evidence>
<reference evidence="2" key="1">
    <citation type="journal article" date="2022" name="bioRxiv">
        <title>Sequencing and chromosome-scale assembly of the giantPleurodeles waltlgenome.</title>
        <authorList>
            <person name="Brown T."/>
            <person name="Elewa A."/>
            <person name="Iarovenko S."/>
            <person name="Subramanian E."/>
            <person name="Araus A.J."/>
            <person name="Petzold A."/>
            <person name="Susuki M."/>
            <person name="Suzuki K.-i.T."/>
            <person name="Hayashi T."/>
            <person name="Toyoda A."/>
            <person name="Oliveira C."/>
            <person name="Osipova E."/>
            <person name="Leigh N.D."/>
            <person name="Simon A."/>
            <person name="Yun M.H."/>
        </authorList>
    </citation>
    <scope>NUCLEOTIDE SEQUENCE</scope>
    <source>
        <strain evidence="2">20211129_DDA</strain>
        <tissue evidence="2">Liver</tissue>
    </source>
</reference>
<dbReference type="EMBL" id="JANPWB010000008">
    <property type="protein sequence ID" value="KAJ1166838.1"/>
    <property type="molecule type" value="Genomic_DNA"/>
</dbReference>
<name>A0AAV7SS12_PLEWA</name>
<evidence type="ECO:0000313" key="3">
    <source>
        <dbReference type="Proteomes" id="UP001066276"/>
    </source>
</evidence>
<dbReference type="AlphaFoldDB" id="A0AAV7SS12"/>
<dbReference type="Proteomes" id="UP001066276">
    <property type="component" value="Chromosome 4_2"/>
</dbReference>
<keyword evidence="3" id="KW-1185">Reference proteome</keyword>
<proteinExistence type="predicted"/>
<protein>
    <submittedName>
        <fullName evidence="2">Uncharacterized protein</fullName>
    </submittedName>
</protein>
<accession>A0AAV7SS12</accession>